<dbReference type="RefSeq" id="WP_138015312.1">
    <property type="nucleotide sequence ID" value="NZ_SULI01000004.1"/>
</dbReference>
<dbReference type="GO" id="GO:0016020">
    <property type="term" value="C:membrane"/>
    <property type="evidence" value="ECO:0007669"/>
    <property type="project" value="UniProtKB-SubCell"/>
</dbReference>
<dbReference type="PANTHER" id="PTHR22911:SF6">
    <property type="entry name" value="SOLUTE CARRIER FAMILY 35 MEMBER G1"/>
    <property type="match status" value="1"/>
</dbReference>
<accession>A0A4U7N770</accession>
<feature type="transmembrane region" description="Helical" evidence="6">
    <location>
        <begin position="86"/>
        <end position="113"/>
    </location>
</feature>
<dbReference type="InterPro" id="IPR037185">
    <property type="entry name" value="EmrE-like"/>
</dbReference>
<feature type="transmembrane region" description="Helical" evidence="6">
    <location>
        <begin position="278"/>
        <end position="296"/>
    </location>
</feature>
<sequence>MAFSDSNRPFASAVSMLSAMFIIGLIDNFIAKFTGRISVWQFIMMRSVLMVPLLLALPLLGLGTLWPKRWGAVTARSGALTGAMVLYFGALGFMPLAEALAGLFTSPIFVVLINGLVMKQRIGPWRILAVVIGFVGVLLVLQPGVQGVSMLSIMPVGAGFLYAVSSIATRSWCAGESTVALLASNMMMLGIVGAVGLVILYIIPVGPEVDFLTRPFVWPVWDVAPWIVLQAVGSLAGVFLIIRAYQLDVPTNVAVFEYSVMIFGPAFAWMLFGQTLELMQILGIFMIAAAGATIALRSA</sequence>
<proteinExistence type="inferred from homology"/>
<feature type="transmembrane region" description="Helical" evidence="6">
    <location>
        <begin position="179"/>
        <end position="203"/>
    </location>
</feature>
<evidence type="ECO:0000313" key="8">
    <source>
        <dbReference type="EMBL" id="TKZ21483.1"/>
    </source>
</evidence>
<evidence type="ECO:0000256" key="6">
    <source>
        <dbReference type="SAM" id="Phobius"/>
    </source>
</evidence>
<evidence type="ECO:0000256" key="5">
    <source>
        <dbReference type="ARBA" id="ARBA00023136"/>
    </source>
</evidence>
<comment type="subcellular location">
    <subcellularLocation>
        <location evidence="1">Membrane</location>
        <topology evidence="1">Multi-pass membrane protein</topology>
    </subcellularLocation>
</comment>
<comment type="similarity">
    <text evidence="2">Belongs to the drug/metabolite transporter (DMT) superfamily. 10 TMS drug/metabolite exporter (DME) (TC 2.A.7.3) family.</text>
</comment>
<feature type="transmembrane region" description="Helical" evidence="6">
    <location>
        <begin position="125"/>
        <end position="142"/>
    </location>
</feature>
<comment type="caution">
    <text evidence="8">The sequence shown here is derived from an EMBL/GenBank/DDBJ whole genome shotgun (WGS) entry which is preliminary data.</text>
</comment>
<evidence type="ECO:0000313" key="9">
    <source>
        <dbReference type="Proteomes" id="UP000306575"/>
    </source>
</evidence>
<evidence type="ECO:0000259" key="7">
    <source>
        <dbReference type="Pfam" id="PF00892"/>
    </source>
</evidence>
<keyword evidence="9" id="KW-1185">Reference proteome</keyword>
<dbReference type="OrthoDB" id="7855875at2"/>
<dbReference type="Pfam" id="PF00892">
    <property type="entry name" value="EamA"/>
    <property type="match status" value="1"/>
</dbReference>
<feature type="transmembrane region" description="Helical" evidence="6">
    <location>
        <begin position="254"/>
        <end position="272"/>
    </location>
</feature>
<organism evidence="8 9">
    <name type="scientific">Shimia litoralis</name>
    <dbReference type="NCBI Taxonomy" id="420403"/>
    <lineage>
        <taxon>Bacteria</taxon>
        <taxon>Pseudomonadati</taxon>
        <taxon>Pseudomonadota</taxon>
        <taxon>Alphaproteobacteria</taxon>
        <taxon>Rhodobacterales</taxon>
        <taxon>Roseobacteraceae</taxon>
    </lineage>
</organism>
<name>A0A4U7N770_9RHOB</name>
<keyword evidence="3 6" id="KW-0812">Transmembrane</keyword>
<reference evidence="8 9" key="1">
    <citation type="submission" date="2019-04" db="EMBL/GenBank/DDBJ databases">
        <title>Genome sequence of Pelagicola litoralis CL-ES2.</title>
        <authorList>
            <person name="Cao J."/>
        </authorList>
    </citation>
    <scope>NUCLEOTIDE SEQUENCE [LARGE SCALE GENOMIC DNA]</scope>
    <source>
        <strain evidence="8 9">CL-ES2</strain>
    </source>
</reference>
<feature type="transmembrane region" description="Helical" evidence="6">
    <location>
        <begin position="12"/>
        <end position="31"/>
    </location>
</feature>
<evidence type="ECO:0000256" key="2">
    <source>
        <dbReference type="ARBA" id="ARBA00009853"/>
    </source>
</evidence>
<feature type="domain" description="EamA" evidence="7">
    <location>
        <begin position="14"/>
        <end position="141"/>
    </location>
</feature>
<dbReference type="Proteomes" id="UP000306575">
    <property type="component" value="Unassembled WGS sequence"/>
</dbReference>
<dbReference type="PANTHER" id="PTHR22911">
    <property type="entry name" value="ACYL-MALONYL CONDENSING ENZYME-RELATED"/>
    <property type="match status" value="1"/>
</dbReference>
<evidence type="ECO:0000256" key="3">
    <source>
        <dbReference type="ARBA" id="ARBA00022692"/>
    </source>
</evidence>
<dbReference type="EMBL" id="SULI01000004">
    <property type="protein sequence ID" value="TKZ21483.1"/>
    <property type="molecule type" value="Genomic_DNA"/>
</dbReference>
<dbReference type="SUPFAM" id="SSF103481">
    <property type="entry name" value="Multidrug resistance efflux transporter EmrE"/>
    <property type="match status" value="2"/>
</dbReference>
<dbReference type="AlphaFoldDB" id="A0A4U7N770"/>
<feature type="transmembrane region" description="Helical" evidence="6">
    <location>
        <begin position="223"/>
        <end position="242"/>
    </location>
</feature>
<gene>
    <name evidence="8" type="ORF">FAP39_05070</name>
</gene>
<dbReference type="InterPro" id="IPR000620">
    <property type="entry name" value="EamA_dom"/>
</dbReference>
<feature type="transmembrane region" description="Helical" evidence="6">
    <location>
        <begin position="43"/>
        <end position="66"/>
    </location>
</feature>
<feature type="transmembrane region" description="Helical" evidence="6">
    <location>
        <begin position="148"/>
        <end position="167"/>
    </location>
</feature>
<evidence type="ECO:0000256" key="4">
    <source>
        <dbReference type="ARBA" id="ARBA00022989"/>
    </source>
</evidence>
<keyword evidence="5 6" id="KW-0472">Membrane</keyword>
<keyword evidence="4 6" id="KW-1133">Transmembrane helix</keyword>
<evidence type="ECO:0000256" key="1">
    <source>
        <dbReference type="ARBA" id="ARBA00004141"/>
    </source>
</evidence>
<protein>
    <submittedName>
        <fullName evidence="8">DMT family transporter</fullName>
    </submittedName>
</protein>